<sequence>MTSTEESITTTPQQAQPEEAAADSATDLSATAEAALDRGREAMEKGREAAERVGDAVERAANTLVTRFRNTAELTEDRGQTTIADEVVEKIAGIAAREVPGVHDLGGEVSRVFASLKERIGIGETNNDEADRGVAVRLQGTTAEIDMKIVIEFGYVVHSVTDAVRTKVISSVENMLGLEVTEVNIRVNDVHVPENGDAAPAA</sequence>
<feature type="compositionally biased region" description="Basic and acidic residues" evidence="2">
    <location>
        <begin position="35"/>
        <end position="54"/>
    </location>
</feature>
<evidence type="ECO:0008006" key="5">
    <source>
        <dbReference type="Google" id="ProtNLM"/>
    </source>
</evidence>
<accession>A0A8J3QF06</accession>
<keyword evidence="4" id="KW-1185">Reference proteome</keyword>
<feature type="compositionally biased region" description="Low complexity" evidence="2">
    <location>
        <begin position="9"/>
        <end position="34"/>
    </location>
</feature>
<protein>
    <recommendedName>
        <fullName evidence="5">Asp23/Gls24 family envelope stress response protein</fullName>
    </recommendedName>
</protein>
<evidence type="ECO:0000313" key="3">
    <source>
        <dbReference type="EMBL" id="GIH08807.1"/>
    </source>
</evidence>
<dbReference type="PANTHER" id="PTHR34297">
    <property type="entry name" value="HYPOTHETICAL CYTOSOLIC PROTEIN-RELATED"/>
    <property type="match status" value="1"/>
</dbReference>
<gene>
    <name evidence="3" type="ORF">Rhe02_68740</name>
</gene>
<dbReference type="EMBL" id="BONY01000055">
    <property type="protein sequence ID" value="GIH08807.1"/>
    <property type="molecule type" value="Genomic_DNA"/>
</dbReference>
<dbReference type="InterPro" id="IPR005531">
    <property type="entry name" value="Asp23"/>
</dbReference>
<dbReference type="RefSeq" id="WP_203912553.1">
    <property type="nucleotide sequence ID" value="NZ_BONY01000055.1"/>
</dbReference>
<name>A0A8J3QF06_9ACTN</name>
<comment type="similarity">
    <text evidence="1">Belongs to the asp23 family.</text>
</comment>
<dbReference type="Proteomes" id="UP000612899">
    <property type="component" value="Unassembled WGS sequence"/>
</dbReference>
<dbReference type="PANTHER" id="PTHR34297:SF3">
    <property type="entry name" value="ALKALINE SHOCK PROTEIN 23"/>
    <property type="match status" value="1"/>
</dbReference>
<evidence type="ECO:0000313" key="4">
    <source>
        <dbReference type="Proteomes" id="UP000612899"/>
    </source>
</evidence>
<organism evidence="3 4">
    <name type="scientific">Rhizocola hellebori</name>
    <dbReference type="NCBI Taxonomy" id="1392758"/>
    <lineage>
        <taxon>Bacteria</taxon>
        <taxon>Bacillati</taxon>
        <taxon>Actinomycetota</taxon>
        <taxon>Actinomycetes</taxon>
        <taxon>Micromonosporales</taxon>
        <taxon>Micromonosporaceae</taxon>
        <taxon>Rhizocola</taxon>
    </lineage>
</organism>
<proteinExistence type="inferred from homology"/>
<reference evidence="3" key="1">
    <citation type="submission" date="2021-01" db="EMBL/GenBank/DDBJ databases">
        <title>Whole genome shotgun sequence of Rhizocola hellebori NBRC 109834.</title>
        <authorList>
            <person name="Komaki H."/>
            <person name="Tamura T."/>
        </authorList>
    </citation>
    <scope>NUCLEOTIDE SEQUENCE</scope>
    <source>
        <strain evidence="3">NBRC 109834</strain>
    </source>
</reference>
<dbReference type="AlphaFoldDB" id="A0A8J3QF06"/>
<feature type="region of interest" description="Disordered" evidence="2">
    <location>
        <begin position="1"/>
        <end position="54"/>
    </location>
</feature>
<evidence type="ECO:0000256" key="1">
    <source>
        <dbReference type="ARBA" id="ARBA00005721"/>
    </source>
</evidence>
<comment type="caution">
    <text evidence="3">The sequence shown here is derived from an EMBL/GenBank/DDBJ whole genome shotgun (WGS) entry which is preliminary data.</text>
</comment>
<dbReference type="Pfam" id="PF03780">
    <property type="entry name" value="Asp23"/>
    <property type="match status" value="1"/>
</dbReference>
<evidence type="ECO:0000256" key="2">
    <source>
        <dbReference type="SAM" id="MobiDB-lite"/>
    </source>
</evidence>